<accession>S2JFG9</accession>
<proteinExistence type="inferred from homology"/>
<dbReference type="Pfam" id="PF06624">
    <property type="entry name" value="RAMP4"/>
    <property type="match status" value="1"/>
</dbReference>
<evidence type="ECO:0000313" key="8">
    <source>
        <dbReference type="Proteomes" id="UP000014254"/>
    </source>
</evidence>
<keyword evidence="2 6" id="KW-0812">Transmembrane</keyword>
<evidence type="ECO:0000256" key="4">
    <source>
        <dbReference type="ARBA" id="ARBA00022989"/>
    </source>
</evidence>
<dbReference type="InterPro" id="IPR010580">
    <property type="entry name" value="ER_stress-assoc"/>
</dbReference>
<comment type="subcellular location">
    <subcellularLocation>
        <location evidence="6">Membrane</location>
        <topology evidence="6">Single-pass membrane protein</topology>
    </subcellularLocation>
    <subcellularLocation>
        <location evidence="6">Endoplasmic reticulum membrane</location>
        <topology evidence="6">Single-pass membrane protein</topology>
    </subcellularLocation>
</comment>
<dbReference type="eggNOG" id="ENOG502R9QI">
    <property type="taxonomic scope" value="Eukaryota"/>
</dbReference>
<evidence type="ECO:0000313" key="7">
    <source>
        <dbReference type="EMBL" id="EPB89016.1"/>
    </source>
</evidence>
<keyword evidence="4 6" id="KW-1133">Transmembrane helix</keyword>
<evidence type="ECO:0000256" key="6">
    <source>
        <dbReference type="RuleBase" id="RU364120"/>
    </source>
</evidence>
<dbReference type="VEuPathDB" id="FungiDB:HMPREF1544_04139"/>
<comment type="function">
    <text evidence="6">Interacts with target proteins during translocation into the lumen of the endoplasmic reticulum. Protects unfolded target proteins against degradation and facilitate correct glycosylation.</text>
</comment>
<feature type="transmembrane region" description="Helical" evidence="6">
    <location>
        <begin position="44"/>
        <end position="64"/>
    </location>
</feature>
<evidence type="ECO:0000256" key="5">
    <source>
        <dbReference type="ARBA" id="ARBA00023136"/>
    </source>
</evidence>
<evidence type="ECO:0000256" key="2">
    <source>
        <dbReference type="ARBA" id="ARBA00022692"/>
    </source>
</evidence>
<dbReference type="GO" id="GO:0005789">
    <property type="term" value="C:endoplasmic reticulum membrane"/>
    <property type="evidence" value="ECO:0007669"/>
    <property type="project" value="UniProtKB-SubCell"/>
</dbReference>
<comment type="similarity">
    <text evidence="1 6">Belongs to the RAMP4 family.</text>
</comment>
<dbReference type="EMBL" id="KE123941">
    <property type="protein sequence ID" value="EPB89016.1"/>
    <property type="molecule type" value="Genomic_DNA"/>
</dbReference>
<dbReference type="InParanoid" id="S2JFG9"/>
<evidence type="ECO:0000256" key="1">
    <source>
        <dbReference type="ARBA" id="ARBA00005500"/>
    </source>
</evidence>
<gene>
    <name evidence="7" type="ORF">HMPREF1544_04139</name>
</gene>
<evidence type="ECO:0000256" key="3">
    <source>
        <dbReference type="ARBA" id="ARBA00022824"/>
    </source>
</evidence>
<keyword evidence="3 6" id="KW-0256">Endoplasmic reticulum</keyword>
<dbReference type="STRING" id="1220926.S2JFG9"/>
<keyword evidence="8" id="KW-1185">Reference proteome</keyword>
<sequence>MVKSKAASTPTLRQKNQLYKNRSAKGTVAAKAAEKTKVVAKTNYSYWAIGILGFALFGGGKFMMGFLQRNVTKWILSFVALLQLIDLLF</sequence>
<dbReference type="AlphaFoldDB" id="S2JFG9"/>
<keyword evidence="5 6" id="KW-0472">Membrane</keyword>
<reference evidence="8" key="1">
    <citation type="submission" date="2013-05" db="EMBL/GenBank/DDBJ databases">
        <title>The Genome sequence of Mucor circinelloides f. circinelloides 1006PhL.</title>
        <authorList>
            <consortium name="The Broad Institute Genomics Platform"/>
            <person name="Cuomo C."/>
            <person name="Earl A."/>
            <person name="Findley K."/>
            <person name="Lee S.C."/>
            <person name="Walker B."/>
            <person name="Young S."/>
            <person name="Zeng Q."/>
            <person name="Gargeya S."/>
            <person name="Fitzgerald M."/>
            <person name="Haas B."/>
            <person name="Abouelleil A."/>
            <person name="Allen A.W."/>
            <person name="Alvarado L."/>
            <person name="Arachchi H.M."/>
            <person name="Berlin A.M."/>
            <person name="Chapman S.B."/>
            <person name="Gainer-Dewar J."/>
            <person name="Goldberg J."/>
            <person name="Griggs A."/>
            <person name="Gujja S."/>
            <person name="Hansen M."/>
            <person name="Howarth C."/>
            <person name="Imamovic A."/>
            <person name="Ireland A."/>
            <person name="Larimer J."/>
            <person name="McCowan C."/>
            <person name="Murphy C."/>
            <person name="Pearson M."/>
            <person name="Poon T.W."/>
            <person name="Priest M."/>
            <person name="Roberts A."/>
            <person name="Saif S."/>
            <person name="Shea T."/>
            <person name="Sisk P."/>
            <person name="Sykes S."/>
            <person name="Wortman J."/>
            <person name="Nusbaum C."/>
            <person name="Birren B."/>
        </authorList>
    </citation>
    <scope>NUCLEOTIDE SEQUENCE [LARGE SCALE GENOMIC DNA]</scope>
    <source>
        <strain evidence="8">1006PhL</strain>
    </source>
</reference>
<dbReference type="OMA" id="YSVWVIA"/>
<dbReference type="Proteomes" id="UP000014254">
    <property type="component" value="Unassembled WGS sequence"/>
</dbReference>
<protein>
    <recommendedName>
        <fullName evidence="6">Stress-associated endoplasmic reticulum protein</fullName>
    </recommendedName>
</protein>
<name>S2JFG9_MUCC1</name>
<organism evidence="7 8">
    <name type="scientific">Mucor circinelloides f. circinelloides (strain 1006PhL)</name>
    <name type="common">Mucormycosis agent</name>
    <name type="synonym">Calyptromyces circinelloides</name>
    <dbReference type="NCBI Taxonomy" id="1220926"/>
    <lineage>
        <taxon>Eukaryota</taxon>
        <taxon>Fungi</taxon>
        <taxon>Fungi incertae sedis</taxon>
        <taxon>Mucoromycota</taxon>
        <taxon>Mucoromycotina</taxon>
        <taxon>Mucoromycetes</taxon>
        <taxon>Mucorales</taxon>
        <taxon>Mucorineae</taxon>
        <taxon>Mucoraceae</taxon>
        <taxon>Mucor</taxon>
    </lineage>
</organism>